<gene>
    <name evidence="1" type="ORF">CEXT_533411</name>
</gene>
<dbReference type="AlphaFoldDB" id="A0AAV4RZU3"/>
<dbReference type="Proteomes" id="UP001054945">
    <property type="component" value="Unassembled WGS sequence"/>
</dbReference>
<evidence type="ECO:0000313" key="1">
    <source>
        <dbReference type="EMBL" id="GIY25323.1"/>
    </source>
</evidence>
<name>A0AAV4RZU3_CAEEX</name>
<accession>A0AAV4RZU3</accession>
<keyword evidence="2" id="KW-1185">Reference proteome</keyword>
<reference evidence="1 2" key="1">
    <citation type="submission" date="2021-06" db="EMBL/GenBank/DDBJ databases">
        <title>Caerostris extrusa draft genome.</title>
        <authorList>
            <person name="Kono N."/>
            <person name="Arakawa K."/>
        </authorList>
    </citation>
    <scope>NUCLEOTIDE SEQUENCE [LARGE SCALE GENOMIC DNA]</scope>
</reference>
<evidence type="ECO:0000313" key="2">
    <source>
        <dbReference type="Proteomes" id="UP001054945"/>
    </source>
</evidence>
<sequence length="105" mass="12215">MYPFACYLVVDRISKQTSKQMFDYRSLVRDPCYHGASTSRATMVHRQAVLPWCIDKPCYHGASTSRATMVHRQAMPRQKFFFLRQNQYGTFEMGPDVLPLNSRTS</sequence>
<dbReference type="EMBL" id="BPLR01008522">
    <property type="protein sequence ID" value="GIY25323.1"/>
    <property type="molecule type" value="Genomic_DNA"/>
</dbReference>
<comment type="caution">
    <text evidence="1">The sequence shown here is derived from an EMBL/GenBank/DDBJ whole genome shotgun (WGS) entry which is preliminary data.</text>
</comment>
<organism evidence="1 2">
    <name type="scientific">Caerostris extrusa</name>
    <name type="common">Bark spider</name>
    <name type="synonym">Caerostris bankana</name>
    <dbReference type="NCBI Taxonomy" id="172846"/>
    <lineage>
        <taxon>Eukaryota</taxon>
        <taxon>Metazoa</taxon>
        <taxon>Ecdysozoa</taxon>
        <taxon>Arthropoda</taxon>
        <taxon>Chelicerata</taxon>
        <taxon>Arachnida</taxon>
        <taxon>Araneae</taxon>
        <taxon>Araneomorphae</taxon>
        <taxon>Entelegynae</taxon>
        <taxon>Araneoidea</taxon>
        <taxon>Araneidae</taxon>
        <taxon>Caerostris</taxon>
    </lineage>
</organism>
<proteinExistence type="predicted"/>
<protein>
    <submittedName>
        <fullName evidence="1">Uncharacterized protein</fullName>
    </submittedName>
</protein>